<accession>A0A848LRM7</accession>
<dbReference type="PANTHER" id="PTHR45982">
    <property type="entry name" value="REGULATOR OF CHROMOSOME CONDENSATION"/>
    <property type="match status" value="1"/>
</dbReference>
<proteinExistence type="predicted"/>
<feature type="region of interest" description="Disordered" evidence="3">
    <location>
        <begin position="759"/>
        <end position="780"/>
    </location>
</feature>
<dbReference type="GO" id="GO:0005085">
    <property type="term" value="F:guanyl-nucleotide exchange factor activity"/>
    <property type="evidence" value="ECO:0007669"/>
    <property type="project" value="TreeGrafter"/>
</dbReference>
<name>A0A848LRM7_9BACT</name>
<dbReference type="Pfam" id="PF25390">
    <property type="entry name" value="WD40_RLD"/>
    <property type="match status" value="1"/>
</dbReference>
<dbReference type="InterPro" id="IPR051553">
    <property type="entry name" value="Ran_GTPase-activating"/>
</dbReference>
<feature type="signal peptide" evidence="4">
    <location>
        <begin position="1"/>
        <end position="30"/>
    </location>
</feature>
<sequence length="780" mass="79310">MTPTTFPGRRSWLVAIAALLTVASTTPGCSGPGESEEPLPTASVTLVITAAEPSQEARPDRPSAMSTHPGGGVSALGYSFADVTSIRVDVKDAVTNNAYFINFDLVPTPTGWSGQLPSLPQSRSLTFVASAYDAAGTLLFRGTTTQTLLTDRETVAITLAADNDGATVLLPRIWRISLPGDFVFGQGGNITVFVEATSNAPLTYSLTAASGGGSFLPASGGFTLAGTSGAFVVRYTPPATLASTTEFTHVLSVTNLAGHSVSTTFRTRVVPPETGGDSLGTTVRVVFNPTITRLEASRAPGTTEVTWKAGVADDGPASALSYAWSFTPLGTASPTPVFTAQTNPTVLLHYATGLQGTLSLEVTDGDNGKTTVKYVLGPNQFPDLPVQSGGGHDIAQLRAGDAHTCALLHDGTVRCWGSGASGRLGYGNTETVGDNEPAASKGPVPLPATEKVVQLALGSGHTCALLSSGSVRCWGLNNQGQLGYGHTRNIGDDEAVASVGHVNLGTRAVRITAGDSHTCALLNTGRVRCWGHGANGRLGYSGTTNVGDDEDPLVDVQVGAPVQDIVAGGSHTCALLVSGKARCWGQGGSGQLGYNNLNHIGDNEQPSSAGDIPMSGSVLQLAAGGSHTCALMETGTVRCWGLGSSGQVGAGSTTGSVLVPAEVNLGAGLRALQVSTGNNHTCAVLSSGGIKCWGLSTSGQCGLGNTGSQTTPPNNPINLGGHLASFITSGANYNCALLSNGKGLCWGVGSSYQLGHTGNSGNVGDDEVPGSFEGFSFPPP</sequence>
<feature type="domain" description="RCC1-like" evidence="5">
    <location>
        <begin position="443"/>
        <end position="759"/>
    </location>
</feature>
<dbReference type="Gene3D" id="2.130.10.30">
    <property type="entry name" value="Regulator of chromosome condensation 1/beta-lactamase-inhibitor protein II"/>
    <property type="match status" value="2"/>
</dbReference>
<evidence type="ECO:0000259" key="5">
    <source>
        <dbReference type="Pfam" id="PF25390"/>
    </source>
</evidence>
<reference evidence="6 7" key="1">
    <citation type="submission" date="2020-04" db="EMBL/GenBank/DDBJ databases">
        <title>Draft genome of Pyxidicoccus fallax type strain.</title>
        <authorList>
            <person name="Whitworth D.E."/>
        </authorList>
    </citation>
    <scope>NUCLEOTIDE SEQUENCE [LARGE SCALE GENOMIC DNA]</scope>
    <source>
        <strain evidence="6 7">DSM 14698</strain>
    </source>
</reference>
<gene>
    <name evidence="6" type="ORF">HG543_37795</name>
</gene>
<dbReference type="PANTHER" id="PTHR45982:SF1">
    <property type="entry name" value="REGULATOR OF CHROMOSOME CONDENSATION"/>
    <property type="match status" value="1"/>
</dbReference>
<comment type="caution">
    <text evidence="6">The sequence shown here is derived from an EMBL/GenBank/DDBJ whole genome shotgun (WGS) entry which is preliminary data.</text>
</comment>
<evidence type="ECO:0000256" key="2">
    <source>
        <dbReference type="ARBA" id="ARBA00022737"/>
    </source>
</evidence>
<dbReference type="RefSeq" id="WP_169349786.1">
    <property type="nucleotide sequence ID" value="NZ_JABBJJ010000253.1"/>
</dbReference>
<dbReference type="AlphaFoldDB" id="A0A848LRM7"/>
<dbReference type="GO" id="GO:0005737">
    <property type="term" value="C:cytoplasm"/>
    <property type="evidence" value="ECO:0007669"/>
    <property type="project" value="TreeGrafter"/>
</dbReference>
<evidence type="ECO:0000256" key="3">
    <source>
        <dbReference type="SAM" id="MobiDB-lite"/>
    </source>
</evidence>
<keyword evidence="4" id="KW-0732">Signal</keyword>
<organism evidence="6 7">
    <name type="scientific">Pyxidicoccus fallax</name>
    <dbReference type="NCBI Taxonomy" id="394095"/>
    <lineage>
        <taxon>Bacteria</taxon>
        <taxon>Pseudomonadati</taxon>
        <taxon>Myxococcota</taxon>
        <taxon>Myxococcia</taxon>
        <taxon>Myxococcales</taxon>
        <taxon>Cystobacterineae</taxon>
        <taxon>Myxococcaceae</taxon>
        <taxon>Pyxidicoccus</taxon>
    </lineage>
</organism>
<dbReference type="PROSITE" id="PS50012">
    <property type="entry name" value="RCC1_3"/>
    <property type="match status" value="6"/>
</dbReference>
<dbReference type="PRINTS" id="PR00633">
    <property type="entry name" value="RCCNDNSATION"/>
</dbReference>
<evidence type="ECO:0000256" key="4">
    <source>
        <dbReference type="SAM" id="SignalP"/>
    </source>
</evidence>
<dbReference type="SUPFAM" id="SSF50985">
    <property type="entry name" value="RCC1/BLIP-II"/>
    <property type="match status" value="1"/>
</dbReference>
<feature type="compositionally biased region" description="Low complexity" evidence="3">
    <location>
        <begin position="769"/>
        <end position="780"/>
    </location>
</feature>
<feature type="chain" id="PRO_5032679133" evidence="4">
    <location>
        <begin position="31"/>
        <end position="780"/>
    </location>
</feature>
<protein>
    <submittedName>
        <fullName evidence="6">RTX toxin</fullName>
    </submittedName>
</protein>
<evidence type="ECO:0000256" key="1">
    <source>
        <dbReference type="ARBA" id="ARBA00022658"/>
    </source>
</evidence>
<evidence type="ECO:0000313" key="7">
    <source>
        <dbReference type="Proteomes" id="UP000518300"/>
    </source>
</evidence>
<keyword evidence="2" id="KW-0677">Repeat</keyword>
<dbReference type="InterPro" id="IPR058923">
    <property type="entry name" value="RCC1-like_dom"/>
</dbReference>
<evidence type="ECO:0000313" key="6">
    <source>
        <dbReference type="EMBL" id="NMO20575.1"/>
    </source>
</evidence>
<dbReference type="EMBL" id="JABBJJ010000253">
    <property type="protein sequence ID" value="NMO20575.1"/>
    <property type="molecule type" value="Genomic_DNA"/>
</dbReference>
<dbReference type="Pfam" id="PF13540">
    <property type="entry name" value="RCC1_2"/>
    <property type="match status" value="1"/>
</dbReference>
<dbReference type="Proteomes" id="UP000518300">
    <property type="component" value="Unassembled WGS sequence"/>
</dbReference>
<keyword evidence="7" id="KW-1185">Reference proteome</keyword>
<dbReference type="InterPro" id="IPR000408">
    <property type="entry name" value="Reg_chr_condens"/>
</dbReference>
<dbReference type="InterPro" id="IPR009091">
    <property type="entry name" value="RCC1/BLIP-II"/>
</dbReference>
<keyword evidence="1" id="KW-0344">Guanine-nucleotide releasing factor</keyword>